<feature type="disulfide bond" evidence="18">
    <location>
        <begin position="452"/>
        <end position="459"/>
    </location>
</feature>
<keyword evidence="13 18" id="KW-1015">Disulfide bond</keyword>
<keyword evidence="11 15" id="KW-0333">Golgi apparatus</keyword>
<evidence type="ECO:0000256" key="21">
    <source>
        <dbReference type="SAM" id="Phobius"/>
    </source>
</evidence>
<evidence type="ECO:0000256" key="6">
    <source>
        <dbReference type="ARBA" id="ARBA00022676"/>
    </source>
</evidence>
<evidence type="ECO:0000259" key="23">
    <source>
        <dbReference type="PROSITE" id="PS51659"/>
    </source>
</evidence>
<keyword evidence="5 19" id="KW-0728">SH3 domain</keyword>
<feature type="disulfide bond" evidence="18">
    <location>
        <begin position="194"/>
        <end position="256"/>
    </location>
</feature>
<organism evidence="24 25">
    <name type="scientific">Parthenolecanium corni</name>
    <dbReference type="NCBI Taxonomy" id="536013"/>
    <lineage>
        <taxon>Eukaryota</taxon>
        <taxon>Metazoa</taxon>
        <taxon>Ecdysozoa</taxon>
        <taxon>Arthropoda</taxon>
        <taxon>Hexapoda</taxon>
        <taxon>Insecta</taxon>
        <taxon>Pterygota</taxon>
        <taxon>Neoptera</taxon>
        <taxon>Paraneoptera</taxon>
        <taxon>Hemiptera</taxon>
        <taxon>Sternorrhyncha</taxon>
        <taxon>Coccoidea</taxon>
        <taxon>Coccidae</taxon>
        <taxon>Parthenolecanium</taxon>
    </lineage>
</organism>
<evidence type="ECO:0000256" key="1">
    <source>
        <dbReference type="ARBA" id="ARBA00004447"/>
    </source>
</evidence>
<evidence type="ECO:0000259" key="22">
    <source>
        <dbReference type="PROSITE" id="PS50002"/>
    </source>
</evidence>
<name>A0AAN9Y342_9HEMI</name>
<keyword evidence="25" id="KW-1185">Reference proteome</keyword>
<gene>
    <name evidence="24" type="ORF">V9T40_005505</name>
</gene>
<feature type="disulfide bond" evidence="18">
    <location>
        <begin position="202"/>
        <end position="220"/>
    </location>
</feature>
<keyword evidence="6 15" id="KW-0328">Glycosyltransferase</keyword>
<feature type="short sequence motif" description="SH3-binding" evidence="17">
    <location>
        <begin position="286"/>
        <end position="292"/>
    </location>
</feature>
<dbReference type="CDD" id="cd11792">
    <property type="entry name" value="SH3_Fut8"/>
    <property type="match status" value="1"/>
</dbReference>
<sequence length="567" mass="65263">MKIFRKAGWSRYLLILLAVWVVSAFIFLSFFRHEPDLEMSNRITKAMNELDSLEKRESKWLNLLIEFSAGLSATDKEKFLKRLKYVNSNLDVSGEPSIEYETLRRRLYHNIMEFSNFVDSQISQAKAELKESKQADNSLSYFKSMADEFKRSLLTDISSIADVDGYADWRKVENVALSDLIQRRLKYLQNPKDCKTAKKLICDLNKGCGYGCQLHHAVYCLIVAYGTERTLILKSRGWRYSRPGWEKVFLPLSETCTTAEGITKSHWPGNSNVQVISLPIVDSLSPRPPYLPLAIPKDLAPKIIRIHGDPIVWWIGQFLKYLLRPQPNTSKMLDEYKERLGFKKPIVGIHIRRTDKVGTEAAYHNLDEYMNHVEEYYRSLELKYPVPSKRVYIATDEPKVFEEARIKYPDYEVLGDVRIAKSAAVNSRYSENSLNGIITDLHFLSLSDFLVCTFSSQVCRVAYEIMNYLNHDAADKFRSLDDIYYYGGQKARYQKAIMPHTPTKADEIELNVGDEISVAGNHWNGFSKGTNLRTYKTGLYPTFKVIPKVETASFPTYSQVPIESVEL</sequence>
<feature type="disulfide bond" evidence="18">
    <location>
        <begin position="208"/>
        <end position="212"/>
    </location>
</feature>
<evidence type="ECO:0000256" key="15">
    <source>
        <dbReference type="PIRNR" id="PIRNR000472"/>
    </source>
</evidence>
<evidence type="ECO:0000256" key="18">
    <source>
        <dbReference type="PIRSR" id="PIRSR000472-52"/>
    </source>
</evidence>
<dbReference type="InterPro" id="IPR035653">
    <property type="entry name" value="Fut8_SH3"/>
</dbReference>
<dbReference type="AlphaFoldDB" id="A0AAN9Y342"/>
<dbReference type="EC" id="2.4.1.68" evidence="3 15"/>
<evidence type="ECO:0000256" key="19">
    <source>
        <dbReference type="PROSITE-ProRule" id="PRU00192"/>
    </source>
</evidence>
<evidence type="ECO:0000256" key="3">
    <source>
        <dbReference type="ARBA" id="ARBA00012660"/>
    </source>
</evidence>
<dbReference type="PANTHER" id="PTHR13132:SF29">
    <property type="entry name" value="ALPHA-(1,6)-FUCOSYLTRANSFERASE"/>
    <property type="match status" value="1"/>
</dbReference>
<dbReference type="CDD" id="cd11300">
    <property type="entry name" value="Fut8_like"/>
    <property type="match status" value="1"/>
</dbReference>
<keyword evidence="7 15" id="KW-0808">Transferase</keyword>
<comment type="catalytic activity">
    <reaction evidence="14 15">
        <text>N(4)-{beta-D-GlcNAc-(1-&gt;2)-alpha-D-Man-(1-&gt;3)-[beta-D-GlcNAc-(1-&gt;2)-alpha-D-Man-(1-&gt;6)]-beta-D-Man-(1-&gt;4)-beta-D-GlcNAc-(1-&gt;4)-beta-D-GlcNAc}-L-asparaginyl-[protein] + GDP-beta-L-fucose = an N(4)-{beta-D-GlcNAc-(1-&gt;2)-alpha-D-Man-(1-&gt;3)-[beta-D-GlcNAc-(1-&gt;2)-alpha-D-Man-(1-&gt;6)]-beta-D-Man-(1-&gt;4)-beta-D-GlcNAc-(1-&gt;4)-[alpha-L-Fuc-(1-&gt;6)]-beta-D-GlcNAc}-L-asparaginyl-[protein] + GDP + H(+)</text>
        <dbReference type="Rhea" id="RHEA:12985"/>
        <dbReference type="Rhea" id="RHEA-COMP:13526"/>
        <dbReference type="Rhea" id="RHEA-COMP:13532"/>
        <dbReference type="ChEBI" id="CHEBI:15378"/>
        <dbReference type="ChEBI" id="CHEBI:57273"/>
        <dbReference type="ChEBI" id="CHEBI:58189"/>
        <dbReference type="ChEBI" id="CHEBI:60651"/>
        <dbReference type="ChEBI" id="CHEBI:137207"/>
        <dbReference type="EC" id="2.4.1.68"/>
    </reaction>
</comment>
<dbReference type="InterPro" id="IPR045573">
    <property type="entry name" value="Fut8_N_cat"/>
</dbReference>
<evidence type="ECO:0000256" key="14">
    <source>
        <dbReference type="ARBA" id="ARBA00093238"/>
    </source>
</evidence>
<evidence type="ECO:0000256" key="7">
    <source>
        <dbReference type="ARBA" id="ARBA00022679"/>
    </source>
</evidence>
<dbReference type="InterPro" id="IPR015827">
    <property type="entry name" value="Fut8"/>
</dbReference>
<keyword evidence="10 21" id="KW-1133">Transmembrane helix</keyword>
<dbReference type="PROSITE" id="PS51659">
    <property type="entry name" value="GT23"/>
    <property type="match status" value="1"/>
</dbReference>
<dbReference type="Pfam" id="PF14604">
    <property type="entry name" value="SH3_9"/>
    <property type="match status" value="1"/>
</dbReference>
<dbReference type="FunFam" id="2.30.30.40:FF:000070">
    <property type="entry name" value="Alpha-(1,6)-fucosyltransferase"/>
    <property type="match status" value="1"/>
</dbReference>
<dbReference type="Proteomes" id="UP001367676">
    <property type="component" value="Unassembled WGS sequence"/>
</dbReference>
<dbReference type="PROSITE" id="PS50002">
    <property type="entry name" value="SH3"/>
    <property type="match status" value="1"/>
</dbReference>
<keyword evidence="9" id="KW-0735">Signal-anchor</keyword>
<protein>
    <recommendedName>
        <fullName evidence="4 15">Alpha-(1,6)-fucosyltransferase</fullName>
        <ecNumber evidence="3 15">2.4.1.68</ecNumber>
    </recommendedName>
</protein>
<evidence type="ECO:0000256" key="4">
    <source>
        <dbReference type="ARBA" id="ARBA00018201"/>
    </source>
</evidence>
<dbReference type="GO" id="GO:0006487">
    <property type="term" value="P:protein N-linked glycosylation"/>
    <property type="evidence" value="ECO:0007669"/>
    <property type="project" value="TreeGrafter"/>
</dbReference>
<dbReference type="SMART" id="SM00326">
    <property type="entry name" value="SH3"/>
    <property type="match status" value="1"/>
</dbReference>
<comment type="pathway">
    <text evidence="2 15">Protein modification; protein glycosylation.</text>
</comment>
<evidence type="ECO:0000256" key="5">
    <source>
        <dbReference type="ARBA" id="ARBA00022443"/>
    </source>
</evidence>
<evidence type="ECO:0000256" key="17">
    <source>
        <dbReference type="PIRSR" id="PIRSR000472-51"/>
    </source>
</evidence>
<evidence type="ECO:0000256" key="11">
    <source>
        <dbReference type="ARBA" id="ARBA00023034"/>
    </source>
</evidence>
<comment type="similarity">
    <text evidence="15 20">Belongs to the glycosyltransferase 23 family.</text>
</comment>
<dbReference type="FunFam" id="3.40.50.11350:FF:000001">
    <property type="entry name" value="Alpha-(1,6)-fucosyltransferase"/>
    <property type="match status" value="1"/>
</dbReference>
<dbReference type="PANTHER" id="PTHR13132">
    <property type="entry name" value="ALPHA- 1,6 -FUCOSYLTRANSFERASE"/>
    <property type="match status" value="1"/>
</dbReference>
<dbReference type="Gene3D" id="2.30.30.40">
    <property type="entry name" value="SH3 Domains"/>
    <property type="match status" value="1"/>
</dbReference>
<evidence type="ECO:0000256" key="13">
    <source>
        <dbReference type="ARBA" id="ARBA00023157"/>
    </source>
</evidence>
<feature type="domain" description="GT23" evidence="23">
    <location>
        <begin position="196"/>
        <end position="480"/>
    </location>
</feature>
<proteinExistence type="inferred from homology"/>
<evidence type="ECO:0000256" key="2">
    <source>
        <dbReference type="ARBA" id="ARBA00004922"/>
    </source>
</evidence>
<dbReference type="InterPro" id="IPR027350">
    <property type="entry name" value="GT23_dom"/>
</dbReference>
<evidence type="ECO:0000256" key="10">
    <source>
        <dbReference type="ARBA" id="ARBA00022989"/>
    </source>
</evidence>
<comment type="caution">
    <text evidence="24">The sequence shown here is derived from an EMBL/GenBank/DDBJ whole genome shotgun (WGS) entry which is preliminary data.</text>
</comment>
<evidence type="ECO:0000256" key="20">
    <source>
        <dbReference type="PROSITE-ProRule" id="PRU00992"/>
    </source>
</evidence>
<dbReference type="InterPro" id="IPR036028">
    <property type="entry name" value="SH3-like_dom_sf"/>
</dbReference>
<feature type="transmembrane region" description="Helical" evidence="21">
    <location>
        <begin position="12"/>
        <end position="31"/>
    </location>
</feature>
<dbReference type="GO" id="GO:0032580">
    <property type="term" value="C:Golgi cisterna membrane"/>
    <property type="evidence" value="ECO:0007669"/>
    <property type="project" value="UniProtKB-SubCell"/>
</dbReference>
<dbReference type="GO" id="GO:0008424">
    <property type="term" value="F:glycoprotein 6-alpha-L-fucosyltransferase activity"/>
    <property type="evidence" value="ECO:0007669"/>
    <property type="project" value="UniProtKB-EC"/>
</dbReference>
<comment type="subcellular location">
    <subcellularLocation>
        <location evidence="1">Golgi apparatus</location>
        <location evidence="1">Golgi stack membrane</location>
        <topology evidence="1">Single-pass type II membrane protein</topology>
    </subcellularLocation>
</comment>
<dbReference type="Gene3D" id="1.10.287.1060">
    <property type="entry name" value="ESAT-6-like"/>
    <property type="match status" value="1"/>
</dbReference>
<dbReference type="InterPro" id="IPR001452">
    <property type="entry name" value="SH3_domain"/>
</dbReference>
<evidence type="ECO:0000256" key="9">
    <source>
        <dbReference type="ARBA" id="ARBA00022968"/>
    </source>
</evidence>
<dbReference type="SUPFAM" id="SSF50044">
    <property type="entry name" value="SH3-domain"/>
    <property type="match status" value="1"/>
</dbReference>
<dbReference type="EMBL" id="JBBCAQ010000023">
    <property type="protein sequence ID" value="KAK7588260.1"/>
    <property type="molecule type" value="Genomic_DNA"/>
</dbReference>
<evidence type="ECO:0000313" key="25">
    <source>
        <dbReference type="Proteomes" id="UP001367676"/>
    </source>
</evidence>
<keyword evidence="12 15" id="KW-0472">Membrane</keyword>
<evidence type="ECO:0000256" key="8">
    <source>
        <dbReference type="ARBA" id="ARBA00022692"/>
    </source>
</evidence>
<evidence type="ECO:0000313" key="24">
    <source>
        <dbReference type="EMBL" id="KAK7588260.1"/>
    </source>
</evidence>
<evidence type="ECO:0000256" key="16">
    <source>
        <dbReference type="PIRSR" id="PIRSR000472-50"/>
    </source>
</evidence>
<dbReference type="Pfam" id="PF19745">
    <property type="entry name" value="FUT8_N_cat"/>
    <property type="match status" value="1"/>
</dbReference>
<feature type="region of interest" description="Important for donor substrate binding" evidence="16 20">
    <location>
        <begin position="352"/>
        <end position="353"/>
    </location>
</feature>
<dbReference type="PIRSF" id="PIRSF000472">
    <property type="entry name" value="Alpha1_6FUT_euk"/>
    <property type="match status" value="1"/>
</dbReference>
<keyword evidence="8 21" id="KW-0812">Transmembrane</keyword>
<evidence type="ECO:0000256" key="12">
    <source>
        <dbReference type="ARBA" id="ARBA00023136"/>
    </source>
</evidence>
<dbReference type="Gene3D" id="3.40.50.11350">
    <property type="match status" value="1"/>
</dbReference>
<feature type="domain" description="SH3" evidence="22">
    <location>
        <begin position="489"/>
        <end position="550"/>
    </location>
</feature>
<reference evidence="24 25" key="1">
    <citation type="submission" date="2024-03" db="EMBL/GenBank/DDBJ databases">
        <title>Adaptation during the transition from Ophiocordyceps entomopathogen to insect associate is accompanied by gene loss and intensified selection.</title>
        <authorList>
            <person name="Ward C.M."/>
            <person name="Onetto C.A."/>
            <person name="Borneman A.R."/>
        </authorList>
    </citation>
    <scope>NUCLEOTIDE SEQUENCE [LARGE SCALE GENOMIC DNA]</scope>
    <source>
        <strain evidence="24">AWRI1</strain>
        <tissue evidence="24">Single Adult Female</tissue>
    </source>
</reference>
<comment type="function">
    <text evidence="15">Catalyzes the addition of fucose in alpha 1-6 linkage to the first GlcNAc residue, next to the peptide chains in N-glycans.</text>
</comment>
<accession>A0AAN9Y342</accession>